<reference evidence="6" key="1">
    <citation type="journal article" date="2013" name="Nature">
        <title>Draft genome of the wheat A-genome progenitor Triticum urartu.</title>
        <authorList>
            <person name="Ling H.Q."/>
            <person name="Zhao S."/>
            <person name="Liu D."/>
            <person name="Wang J."/>
            <person name="Sun H."/>
            <person name="Zhang C."/>
            <person name="Fan H."/>
            <person name="Li D."/>
            <person name="Dong L."/>
            <person name="Tao Y."/>
            <person name="Gao C."/>
            <person name="Wu H."/>
            <person name="Li Y."/>
            <person name="Cui Y."/>
            <person name="Guo X."/>
            <person name="Zheng S."/>
            <person name="Wang B."/>
            <person name="Yu K."/>
            <person name="Liang Q."/>
            <person name="Yang W."/>
            <person name="Lou X."/>
            <person name="Chen J."/>
            <person name="Feng M."/>
            <person name="Jian J."/>
            <person name="Zhang X."/>
            <person name="Luo G."/>
            <person name="Jiang Y."/>
            <person name="Liu J."/>
            <person name="Wang Z."/>
            <person name="Sha Y."/>
            <person name="Zhang B."/>
            <person name="Wu H."/>
            <person name="Tang D."/>
            <person name="Shen Q."/>
            <person name="Xue P."/>
            <person name="Zou S."/>
            <person name="Wang X."/>
            <person name="Liu X."/>
            <person name="Wang F."/>
            <person name="Yang Y."/>
            <person name="An X."/>
            <person name="Dong Z."/>
            <person name="Zhang K."/>
            <person name="Zhang X."/>
            <person name="Luo M.C."/>
            <person name="Dvorak J."/>
            <person name="Tong Y."/>
            <person name="Wang J."/>
            <person name="Yang H."/>
            <person name="Li Z."/>
            <person name="Wang D."/>
            <person name="Zhang A."/>
            <person name="Wang J."/>
        </authorList>
    </citation>
    <scope>NUCLEOTIDE SEQUENCE</scope>
</reference>
<dbReference type="GO" id="GO:0005741">
    <property type="term" value="C:mitochondrial outer membrane"/>
    <property type="evidence" value="ECO:0007669"/>
    <property type="project" value="TreeGrafter"/>
</dbReference>
<evidence type="ECO:0000256" key="3">
    <source>
        <dbReference type="SAM" id="Coils"/>
    </source>
</evidence>
<sequence length="718" mass="79997">MAKHMVMVPAHYRLSVATRNKCEHQDLNPGGLRIPQSFLTIQPQWARSVKVPAAERKCTSSKNAKQLLTECVASHLRNKDATLEYGSRLQSSGGRILLQSLSGTELYRERLVRAIAHELRVPLLVLDSSVLAPYDNGEDCSESEEENGQPESEDEGSESEGEDEDYNEAKSGESDDDEVGKSVENLKKLVPRTLEEFAKGVVSAQENSSAAEESTAESPEEEKRPLQKGDRVKYVGESVLAEADHSSLCMHAFALVMLARVILGKIPTQEGAAEAFTFISGRTLSNGQRGEIYEINGDQVAVLFDPPEEKLDDGKNDEANKEQDAKPSVCWVDTQDIVLDHDTEAEDWHIAMEAFCEALPSLQPAIVYFPDSSQWLSRAVPKSNRREFIEKVEEMFDQLNGPLVLICGQNILEAAPKDKDPKIQKQSHICLVPVPDQGESKCNIISLLASKAWPDLVETMFVLADPGWPALPGAQLQTGLAKTAWWQTSSLKRLVGGLQGRKPSKSNGITKLFGNKFYIPLPKDDEQLRVFNNQIAEDKKIIVSRHNLVELHKVLEDHGLSCENLLHVKLESIILTKQRAEKVIGWARSHYLSSAINPSIKGDKLVIPRESLDLAIERLRELEASTKSLSENMKMLAKDEFERNFISAVVPPHEIGVKFEDIGALEDVKKTLDELVTLPMRRPELFSRGNLLRHFGLHNTEFDPLFHMGLQTTVTANL</sequence>
<feature type="compositionally biased region" description="Acidic residues" evidence="4">
    <location>
        <begin position="136"/>
        <end position="166"/>
    </location>
</feature>
<proteinExistence type="predicted"/>
<gene>
    <name evidence="6" type="ORF">TRIUR3_33936</name>
</gene>
<keyword evidence="2" id="KW-0067">ATP-binding</keyword>
<feature type="compositionally biased region" description="Basic and acidic residues" evidence="4">
    <location>
        <begin position="307"/>
        <end position="325"/>
    </location>
</feature>
<dbReference type="AlphaFoldDB" id="M7ZC98"/>
<dbReference type="OMA" id="ANEDKCV"/>
<feature type="compositionally biased region" description="Low complexity" evidence="4">
    <location>
        <begin position="203"/>
        <end position="213"/>
    </location>
</feature>
<dbReference type="GO" id="GO:0005524">
    <property type="term" value="F:ATP binding"/>
    <property type="evidence" value="ECO:0007669"/>
    <property type="project" value="UniProtKB-KW"/>
</dbReference>
<evidence type="ECO:0000256" key="2">
    <source>
        <dbReference type="ARBA" id="ARBA00022840"/>
    </source>
</evidence>
<dbReference type="PANTHER" id="PTHR45644:SF77">
    <property type="entry name" value="OS06G0225900 PROTEIN"/>
    <property type="match status" value="1"/>
</dbReference>
<organism evidence="6">
    <name type="scientific">Triticum urartu</name>
    <name type="common">Red wild einkorn</name>
    <name type="synonym">Crithodium urartu</name>
    <dbReference type="NCBI Taxonomy" id="4572"/>
    <lineage>
        <taxon>Eukaryota</taxon>
        <taxon>Viridiplantae</taxon>
        <taxon>Streptophyta</taxon>
        <taxon>Embryophyta</taxon>
        <taxon>Tracheophyta</taxon>
        <taxon>Spermatophyta</taxon>
        <taxon>Magnoliopsida</taxon>
        <taxon>Liliopsida</taxon>
        <taxon>Poales</taxon>
        <taxon>Poaceae</taxon>
        <taxon>BOP clade</taxon>
        <taxon>Pooideae</taxon>
        <taxon>Triticodae</taxon>
        <taxon>Triticeae</taxon>
        <taxon>Triticinae</taxon>
        <taxon>Triticum</taxon>
    </lineage>
</organism>
<feature type="domain" description="DUF7751" evidence="5">
    <location>
        <begin position="560"/>
        <end position="614"/>
    </location>
</feature>
<dbReference type="STRING" id="4572.M7ZC98"/>
<feature type="region of interest" description="Disordered" evidence="4">
    <location>
        <begin position="307"/>
        <end position="326"/>
    </location>
</feature>
<evidence type="ECO:0000259" key="5">
    <source>
        <dbReference type="Pfam" id="PF24933"/>
    </source>
</evidence>
<dbReference type="EMBL" id="KD147838">
    <property type="protein sequence ID" value="EMS57281.1"/>
    <property type="molecule type" value="Genomic_DNA"/>
</dbReference>
<feature type="region of interest" description="Disordered" evidence="4">
    <location>
        <begin position="201"/>
        <end position="229"/>
    </location>
</feature>
<evidence type="ECO:0000256" key="1">
    <source>
        <dbReference type="ARBA" id="ARBA00022741"/>
    </source>
</evidence>
<feature type="region of interest" description="Disordered" evidence="4">
    <location>
        <begin position="135"/>
        <end position="182"/>
    </location>
</feature>
<dbReference type="InterPro" id="IPR056653">
    <property type="entry name" value="DUF7751"/>
</dbReference>
<name>M7ZC98_TRIUA</name>
<dbReference type="Gene3D" id="3.40.50.300">
    <property type="entry name" value="P-loop containing nucleotide triphosphate hydrolases"/>
    <property type="match status" value="1"/>
</dbReference>
<dbReference type="Pfam" id="PF24933">
    <property type="entry name" value="DUF7751"/>
    <property type="match status" value="1"/>
</dbReference>
<keyword evidence="1" id="KW-0547">Nucleotide-binding</keyword>
<keyword evidence="3" id="KW-0175">Coiled coil</keyword>
<feature type="coiled-coil region" evidence="3">
    <location>
        <begin position="612"/>
        <end position="639"/>
    </location>
</feature>
<dbReference type="PANTHER" id="PTHR45644">
    <property type="entry name" value="AAA ATPASE, PUTATIVE (AFU_ORTHOLOGUE AFUA_2G12920)-RELATED-RELATED"/>
    <property type="match status" value="1"/>
</dbReference>
<dbReference type="InterPro" id="IPR051701">
    <property type="entry name" value="Mito_OM_Translocase_MSP1"/>
</dbReference>
<dbReference type="InterPro" id="IPR027417">
    <property type="entry name" value="P-loop_NTPase"/>
</dbReference>
<feature type="compositionally biased region" description="Basic and acidic residues" evidence="4">
    <location>
        <begin position="167"/>
        <end position="182"/>
    </location>
</feature>
<evidence type="ECO:0000256" key="4">
    <source>
        <dbReference type="SAM" id="MobiDB-lite"/>
    </source>
</evidence>
<accession>M7ZC98</accession>
<protein>
    <recommendedName>
        <fullName evidence="5">DUF7751 domain-containing protein</fullName>
    </recommendedName>
</protein>
<dbReference type="eggNOG" id="KOG0737">
    <property type="taxonomic scope" value="Eukaryota"/>
</dbReference>
<evidence type="ECO:0000313" key="6">
    <source>
        <dbReference type="EMBL" id="EMS57281.1"/>
    </source>
</evidence>